<feature type="region of interest" description="Disordered" evidence="1">
    <location>
        <begin position="120"/>
        <end position="160"/>
    </location>
</feature>
<dbReference type="Proteomes" id="UP000829196">
    <property type="component" value="Unassembled WGS sequence"/>
</dbReference>
<dbReference type="Pfam" id="PF07816">
    <property type="entry name" value="DUF1645"/>
    <property type="match status" value="1"/>
</dbReference>
<dbReference type="InterPro" id="IPR012442">
    <property type="entry name" value="DUF1645_plant"/>
</dbReference>
<feature type="region of interest" description="Disordered" evidence="1">
    <location>
        <begin position="201"/>
        <end position="254"/>
    </location>
</feature>
<evidence type="ECO:0000313" key="3">
    <source>
        <dbReference type="Proteomes" id="UP000829196"/>
    </source>
</evidence>
<sequence length="284" mass="31480">MEVVAPLARSPDFHFNNTIFSNHTSAPSSPFPFGDQFNYRNHYTSAPGSPARAAAIYSQCSEWAYPTPSPRSRNDNGGDLFEFAFSPSNFRHRRSPEITTADKLFEKGIIRPLQERGRSLLAPNSLSNGRRKSRSLSPLRNEGLLAKDTSPSANPVKSGLSRKWPRLKDLLLFRSASEGRSTGRGSKDPLQKYTVLPSASLLNNKRAGEEKNKGGGETVRRGSRPPVSAHEKHYTANRAAAEERKRKTPLPFQRHGLLSFVDLSPAIRGKNKVAGDSSLPKRRF</sequence>
<evidence type="ECO:0000256" key="1">
    <source>
        <dbReference type="SAM" id="MobiDB-lite"/>
    </source>
</evidence>
<dbReference type="EMBL" id="JAGYWB010000010">
    <property type="protein sequence ID" value="KAI0507591.1"/>
    <property type="molecule type" value="Genomic_DNA"/>
</dbReference>
<dbReference type="AlphaFoldDB" id="A0A8T3BA00"/>
<reference evidence="2" key="1">
    <citation type="journal article" date="2022" name="Front. Genet.">
        <title>Chromosome-Scale Assembly of the Dendrobium nobile Genome Provides Insights Into the Molecular Mechanism of the Biosynthesis of the Medicinal Active Ingredient of Dendrobium.</title>
        <authorList>
            <person name="Xu Q."/>
            <person name="Niu S.-C."/>
            <person name="Li K.-L."/>
            <person name="Zheng P.-J."/>
            <person name="Zhang X.-J."/>
            <person name="Jia Y."/>
            <person name="Liu Y."/>
            <person name="Niu Y.-X."/>
            <person name="Yu L.-H."/>
            <person name="Chen D.-F."/>
            <person name="Zhang G.-Q."/>
        </authorList>
    </citation>
    <scope>NUCLEOTIDE SEQUENCE</scope>
    <source>
        <tissue evidence="2">Leaf</tissue>
    </source>
</reference>
<comment type="caution">
    <text evidence="2">The sequence shown here is derived from an EMBL/GenBank/DDBJ whole genome shotgun (WGS) entry which is preliminary data.</text>
</comment>
<proteinExistence type="predicted"/>
<protein>
    <submittedName>
        <fullName evidence="2">Uncharacterized protein</fullName>
    </submittedName>
</protein>
<feature type="compositionally biased region" description="Basic and acidic residues" evidence="1">
    <location>
        <begin position="229"/>
        <end position="245"/>
    </location>
</feature>
<gene>
    <name evidence="2" type="ORF">KFK09_013717</name>
</gene>
<evidence type="ECO:0000313" key="2">
    <source>
        <dbReference type="EMBL" id="KAI0507591.1"/>
    </source>
</evidence>
<dbReference type="OrthoDB" id="667051at2759"/>
<name>A0A8T3BA00_DENNO</name>
<dbReference type="PANTHER" id="PTHR33095:SF81">
    <property type="entry name" value="OS07G0619500 PROTEIN"/>
    <property type="match status" value="1"/>
</dbReference>
<dbReference type="PANTHER" id="PTHR33095">
    <property type="entry name" value="OS07G0619500 PROTEIN"/>
    <property type="match status" value="1"/>
</dbReference>
<feature type="compositionally biased region" description="Basic and acidic residues" evidence="1">
    <location>
        <begin position="206"/>
        <end position="220"/>
    </location>
</feature>
<accession>A0A8T3BA00</accession>
<keyword evidence="3" id="KW-1185">Reference proteome</keyword>
<organism evidence="2 3">
    <name type="scientific">Dendrobium nobile</name>
    <name type="common">Orchid</name>
    <dbReference type="NCBI Taxonomy" id="94219"/>
    <lineage>
        <taxon>Eukaryota</taxon>
        <taxon>Viridiplantae</taxon>
        <taxon>Streptophyta</taxon>
        <taxon>Embryophyta</taxon>
        <taxon>Tracheophyta</taxon>
        <taxon>Spermatophyta</taxon>
        <taxon>Magnoliopsida</taxon>
        <taxon>Liliopsida</taxon>
        <taxon>Asparagales</taxon>
        <taxon>Orchidaceae</taxon>
        <taxon>Epidendroideae</taxon>
        <taxon>Malaxideae</taxon>
        <taxon>Dendrobiinae</taxon>
        <taxon>Dendrobium</taxon>
    </lineage>
</organism>